<evidence type="ECO:0000256" key="2">
    <source>
        <dbReference type="ARBA" id="ARBA00022443"/>
    </source>
</evidence>
<gene>
    <name evidence="11" type="ORF">V9T40_008597</name>
</gene>
<dbReference type="SUPFAM" id="SSF50044">
    <property type="entry name" value="SH3-domain"/>
    <property type="match status" value="1"/>
</dbReference>
<proteinExistence type="inferred from homology"/>
<dbReference type="PROSITE" id="PS00856">
    <property type="entry name" value="GUANYLATE_KINASE_1"/>
    <property type="match status" value="1"/>
</dbReference>
<feature type="region of interest" description="Disordered" evidence="6">
    <location>
        <begin position="1"/>
        <end position="34"/>
    </location>
</feature>
<evidence type="ECO:0000256" key="5">
    <source>
        <dbReference type="SAM" id="Coils"/>
    </source>
</evidence>
<evidence type="ECO:0000313" key="11">
    <source>
        <dbReference type="EMBL" id="KAK7601156.1"/>
    </source>
</evidence>
<dbReference type="Gene3D" id="2.30.30.40">
    <property type="entry name" value="SH3 Domains"/>
    <property type="match status" value="1"/>
</dbReference>
<evidence type="ECO:0000259" key="10">
    <source>
        <dbReference type="PROSITE" id="PS50106"/>
    </source>
</evidence>
<protein>
    <recommendedName>
        <fullName evidence="13">MAGUK p55 subfamily member 5</fullName>
    </recommendedName>
</protein>
<keyword evidence="3" id="KW-0677">Repeat</keyword>
<feature type="transmembrane region" description="Helical" evidence="7">
    <location>
        <begin position="932"/>
        <end position="952"/>
    </location>
</feature>
<dbReference type="Pfam" id="PF07653">
    <property type="entry name" value="SH3_2"/>
    <property type="match status" value="1"/>
</dbReference>
<dbReference type="Proteomes" id="UP001367676">
    <property type="component" value="Unassembled WGS sequence"/>
</dbReference>
<dbReference type="InterPro" id="IPR001478">
    <property type="entry name" value="PDZ"/>
</dbReference>
<evidence type="ECO:0000256" key="3">
    <source>
        <dbReference type="ARBA" id="ARBA00022737"/>
    </source>
</evidence>
<dbReference type="Gene3D" id="1.10.287.650">
    <property type="entry name" value="L27 domain"/>
    <property type="match status" value="1"/>
</dbReference>
<evidence type="ECO:0000256" key="7">
    <source>
        <dbReference type="SAM" id="Phobius"/>
    </source>
</evidence>
<dbReference type="Pfam" id="PF00595">
    <property type="entry name" value="PDZ"/>
    <property type="match status" value="1"/>
</dbReference>
<feature type="coiled-coil region" evidence="5">
    <location>
        <begin position="130"/>
        <end position="164"/>
    </location>
</feature>
<evidence type="ECO:0000256" key="6">
    <source>
        <dbReference type="SAM" id="MobiDB-lite"/>
    </source>
</evidence>
<evidence type="ECO:0000259" key="9">
    <source>
        <dbReference type="PROSITE" id="PS50052"/>
    </source>
</evidence>
<reference evidence="11 12" key="1">
    <citation type="submission" date="2024-03" db="EMBL/GenBank/DDBJ databases">
        <title>Adaptation during the transition from Ophiocordyceps entomopathogen to insect associate is accompanied by gene loss and intensified selection.</title>
        <authorList>
            <person name="Ward C.M."/>
            <person name="Onetto C.A."/>
            <person name="Borneman A.R."/>
        </authorList>
    </citation>
    <scope>NUCLEOTIDE SEQUENCE [LARGE SCALE GENOMIC DNA]</scope>
    <source>
        <strain evidence="11">AWRI1</strain>
        <tissue evidence="11">Single Adult Female</tissue>
    </source>
</reference>
<keyword evidence="7" id="KW-1133">Transmembrane helix</keyword>
<dbReference type="InterPro" id="IPR036034">
    <property type="entry name" value="PDZ_sf"/>
</dbReference>
<dbReference type="PANTHER" id="PTHR23122">
    <property type="entry name" value="MEMBRANE-ASSOCIATED GUANYLATE KINASE MAGUK"/>
    <property type="match status" value="1"/>
</dbReference>
<dbReference type="CDD" id="cd00071">
    <property type="entry name" value="GMPK"/>
    <property type="match status" value="1"/>
</dbReference>
<keyword evidence="12" id="KW-1185">Reference proteome</keyword>
<keyword evidence="7" id="KW-0812">Transmembrane</keyword>
<dbReference type="InterPro" id="IPR050716">
    <property type="entry name" value="MAGUK"/>
</dbReference>
<dbReference type="Pfam" id="PF00625">
    <property type="entry name" value="Guanylate_kin"/>
    <property type="match status" value="1"/>
</dbReference>
<dbReference type="InterPro" id="IPR008144">
    <property type="entry name" value="Guanylate_kin-like_dom"/>
</dbReference>
<evidence type="ECO:0008006" key="13">
    <source>
        <dbReference type="Google" id="ProtNLM"/>
    </source>
</evidence>
<dbReference type="InterPro" id="IPR020590">
    <property type="entry name" value="Guanylate_kinase_CS"/>
</dbReference>
<dbReference type="PROSITE" id="PS50052">
    <property type="entry name" value="GUANYLATE_KINASE_2"/>
    <property type="match status" value="1"/>
</dbReference>
<sequence>MTKEALLEARDHKGDSFVRDSSGDFSENDEKNILSTDQYDRMMIVMTAVDNGPHRELQEDIDNGPHRELPVDVPDTFIARNKTPPRYPPPKPKPAQINFIGSAQKSISPPRFISTTVNNNNISIASKEPTEEQLNNIKKYQEALRKRKEEEDRLAQEAEFLNRSLRGSKKLQALESTPAEKATSTGIDNTAYADDENISVHHTEAEQIFHEEIHKILNHGELFASLQRLQLQLKKAGINGKTLEPVHNLLQNQCFQRALSIHNKVQQVWSPTKHKVPVTSNAKSLITDCLKDLQGSSLSEASKLTEFLARNEVEELLEAHDTIVRNYFPDTTESDLTLKSEGSLYKSHANQDPNIKIIKIDKTNEPLGATVRNEGEAVIIGRVVKGGAAEKCGLLHEGDEILEVNGIEMRGKSVNEVCDILSAMSGALTFYINPCSMSRTNNYTKDVLVYVKALFDYDAADDLYVPCRELGISFQKGDILMVKSQDDPNWWQAYRYGEHDHSLAGLIPSKTFQQQREALKQSIANDRIGKEKSRKAGTFLCARKNMKKKRKKSPYNSYQDGGYPLYSSSSADEFEGEEIPTYEEVIWYYPSMNHKRPVVLIGPPNIGRHELRQRLMEDSDRFAAAVPHTSRARKEGEIDGQDYHFITRSQFEADILGRKFVEHGEYEKAYYGTSLEAIRAVVNSGKICVLNLHAQSLKILRNSDLMPYVVFVAPPSLEKLRQKKIKSGETYKEEELKDIIEKAREIEDRYGHYFDMIIINNDTERAYLELLHEINKVEREPQWIPASWSLTPTEYISVRVFLVKFNQLKRRKIMHHCLNFRLVVSIFGWMLQFSAGCNNFRLDVSFFGWMSHFPSSWFNFRLDVSFFGWMSQFSAGSDLIFGWMSHFRLDVSIFGWICLNFRLDVSFFGWMSHFRLDITIFGWMSHFPSRIFNFRLDVSFSAGCLIFGWICLNFRLDVSFFGWMSHFRLDITIFGWMSHFPSRRFNFRLDVSFSAGCLIFHPAGLVFGWMSHFRLDVSIFGWNSHFLFS</sequence>
<evidence type="ECO:0000256" key="1">
    <source>
        <dbReference type="ARBA" id="ARBA00007014"/>
    </source>
</evidence>
<dbReference type="PROSITE" id="PS50106">
    <property type="entry name" value="PDZ"/>
    <property type="match status" value="1"/>
</dbReference>
<dbReference type="InterPro" id="IPR036028">
    <property type="entry name" value="SH3-like_dom_sf"/>
</dbReference>
<dbReference type="SMART" id="SM00228">
    <property type="entry name" value="PDZ"/>
    <property type="match status" value="1"/>
</dbReference>
<feature type="domain" description="Guanylate kinase-like" evidence="9">
    <location>
        <begin position="595"/>
        <end position="775"/>
    </location>
</feature>
<dbReference type="FunFam" id="2.30.42.10:FF:000088">
    <property type="entry name" value="MAGUK p55 subfamily member 5"/>
    <property type="match status" value="1"/>
</dbReference>
<accession>A0AAN9TQR4</accession>
<feature type="transmembrane region" description="Helical" evidence="7">
    <location>
        <begin position="989"/>
        <end position="1010"/>
    </location>
</feature>
<dbReference type="InterPro" id="IPR001452">
    <property type="entry name" value="SH3_domain"/>
</dbReference>
<feature type="domain" description="SH3" evidence="8">
    <location>
        <begin position="446"/>
        <end position="517"/>
    </location>
</feature>
<keyword evidence="2 4" id="KW-0728">SH3 domain</keyword>
<evidence type="ECO:0000256" key="4">
    <source>
        <dbReference type="PROSITE-ProRule" id="PRU00192"/>
    </source>
</evidence>
<dbReference type="Gene3D" id="3.40.50.300">
    <property type="entry name" value="P-loop containing nucleotide triphosphate hydrolases"/>
    <property type="match status" value="1"/>
</dbReference>
<dbReference type="SMART" id="SM00072">
    <property type="entry name" value="GuKc"/>
    <property type="match status" value="1"/>
</dbReference>
<organism evidence="11 12">
    <name type="scientific">Parthenolecanium corni</name>
    <dbReference type="NCBI Taxonomy" id="536013"/>
    <lineage>
        <taxon>Eukaryota</taxon>
        <taxon>Metazoa</taxon>
        <taxon>Ecdysozoa</taxon>
        <taxon>Arthropoda</taxon>
        <taxon>Hexapoda</taxon>
        <taxon>Insecta</taxon>
        <taxon>Pterygota</taxon>
        <taxon>Neoptera</taxon>
        <taxon>Paraneoptera</taxon>
        <taxon>Hemiptera</taxon>
        <taxon>Sternorrhyncha</taxon>
        <taxon>Coccoidea</taxon>
        <taxon>Coccidae</taxon>
        <taxon>Parthenolecanium</taxon>
    </lineage>
</organism>
<dbReference type="SMART" id="SM00326">
    <property type="entry name" value="SH3"/>
    <property type="match status" value="1"/>
</dbReference>
<dbReference type="CDD" id="cd06798">
    <property type="entry name" value="PDZ_MPP5-like"/>
    <property type="match status" value="1"/>
</dbReference>
<dbReference type="EMBL" id="JBBCAQ010000010">
    <property type="protein sequence ID" value="KAK7601156.1"/>
    <property type="molecule type" value="Genomic_DNA"/>
</dbReference>
<dbReference type="InterPro" id="IPR027417">
    <property type="entry name" value="P-loop_NTPase"/>
</dbReference>
<dbReference type="InterPro" id="IPR008145">
    <property type="entry name" value="GK/Ca_channel_bsu"/>
</dbReference>
<dbReference type="SUPFAM" id="SSF52540">
    <property type="entry name" value="P-loop containing nucleoside triphosphate hydrolases"/>
    <property type="match status" value="1"/>
</dbReference>
<feature type="domain" description="PDZ" evidence="10">
    <location>
        <begin position="354"/>
        <end position="436"/>
    </location>
</feature>
<dbReference type="SUPFAM" id="SSF50156">
    <property type="entry name" value="PDZ domain-like"/>
    <property type="match status" value="1"/>
</dbReference>
<keyword evidence="5" id="KW-0175">Coiled coil</keyword>
<evidence type="ECO:0000259" key="8">
    <source>
        <dbReference type="PROSITE" id="PS50002"/>
    </source>
</evidence>
<feature type="compositionally biased region" description="Basic and acidic residues" evidence="6">
    <location>
        <begin position="1"/>
        <end position="32"/>
    </location>
</feature>
<comment type="caution">
    <text evidence="11">The sequence shown here is derived from an EMBL/GenBank/DDBJ whole genome shotgun (WGS) entry which is preliminary data.</text>
</comment>
<dbReference type="FunFam" id="3.40.50.300:FF:000469">
    <property type="entry name" value="MAGUK p55 subfamily member 5"/>
    <property type="match status" value="1"/>
</dbReference>
<comment type="similarity">
    <text evidence="1">Belongs to the MAGUK family.</text>
</comment>
<dbReference type="PROSITE" id="PS50002">
    <property type="entry name" value="SH3"/>
    <property type="match status" value="1"/>
</dbReference>
<keyword evidence="7" id="KW-0472">Membrane</keyword>
<name>A0AAN9TQR4_9HEMI</name>
<dbReference type="Gene3D" id="2.30.42.10">
    <property type="match status" value="1"/>
</dbReference>
<evidence type="ECO:0000313" key="12">
    <source>
        <dbReference type="Proteomes" id="UP001367676"/>
    </source>
</evidence>
<dbReference type="AlphaFoldDB" id="A0AAN9TQR4"/>